<dbReference type="PANTHER" id="PTHR11439:SF524">
    <property type="entry name" value="RNA-DIRECTED DNA POLYMERASE, PROTEIN KINASE RLK-PELLE-DLSV FAMILY"/>
    <property type="match status" value="1"/>
</dbReference>
<proteinExistence type="predicted"/>
<gene>
    <name evidence="2" type="ORF">DKX38_028088</name>
</gene>
<reference evidence="3" key="1">
    <citation type="journal article" date="2019" name="Gigascience">
        <title>De novo genome assembly of the endangered Acer yangbiense, a plant species with extremely small populations endemic to Yunnan Province, China.</title>
        <authorList>
            <person name="Yang J."/>
            <person name="Wariss H.M."/>
            <person name="Tao L."/>
            <person name="Zhang R."/>
            <person name="Yun Q."/>
            <person name="Hollingsworth P."/>
            <person name="Dao Z."/>
            <person name="Luo G."/>
            <person name="Guo H."/>
            <person name="Ma Y."/>
            <person name="Sun W."/>
        </authorList>
    </citation>
    <scope>NUCLEOTIDE SEQUENCE [LARGE SCALE GENOMIC DNA]</scope>
    <source>
        <strain evidence="3">cv. br00</strain>
    </source>
</reference>
<dbReference type="EMBL" id="VDCV01000018">
    <property type="protein sequence ID" value="KAB5514182.1"/>
    <property type="molecule type" value="Genomic_DNA"/>
</dbReference>
<dbReference type="AlphaFoldDB" id="A0A5N5J5W0"/>
<evidence type="ECO:0000313" key="2">
    <source>
        <dbReference type="EMBL" id="KAB5514182.1"/>
    </source>
</evidence>
<sequence length="206" mass="23045">MDDDLPDPSLFVHSIHGSIALILYVDDMLLTDSSTTLVICFIQILSREFFMKDLGLIHHFLGIEISLTTNSIHLSQSHYALTILDRSSMLHCKPMSTPLEAKVTVAMDAPSIVDPSQYRSIVGALQYLTLTRPDLSYSVDYVSQFMHNPTVSYWKLVQRILRYLRGTIDIANQVVDIFTKPITKAALASFFSQIVPSAPTQFAGGY</sequence>
<dbReference type="Pfam" id="PF07727">
    <property type="entry name" value="RVT_2"/>
    <property type="match status" value="1"/>
</dbReference>
<organism evidence="2 3">
    <name type="scientific">Salix brachista</name>
    <dbReference type="NCBI Taxonomy" id="2182728"/>
    <lineage>
        <taxon>Eukaryota</taxon>
        <taxon>Viridiplantae</taxon>
        <taxon>Streptophyta</taxon>
        <taxon>Embryophyta</taxon>
        <taxon>Tracheophyta</taxon>
        <taxon>Spermatophyta</taxon>
        <taxon>Magnoliopsida</taxon>
        <taxon>eudicotyledons</taxon>
        <taxon>Gunneridae</taxon>
        <taxon>Pentapetalae</taxon>
        <taxon>rosids</taxon>
        <taxon>fabids</taxon>
        <taxon>Malpighiales</taxon>
        <taxon>Salicaceae</taxon>
        <taxon>Saliceae</taxon>
        <taxon>Salix</taxon>
    </lineage>
</organism>
<feature type="domain" description="Reverse transcriptase Ty1/copia-type" evidence="1">
    <location>
        <begin position="16"/>
        <end position="100"/>
    </location>
</feature>
<dbReference type="InterPro" id="IPR013103">
    <property type="entry name" value="RVT_2"/>
</dbReference>
<protein>
    <recommendedName>
        <fullName evidence="1">Reverse transcriptase Ty1/copia-type domain-containing protein</fullName>
    </recommendedName>
</protein>
<dbReference type="PANTHER" id="PTHR11439">
    <property type="entry name" value="GAG-POL-RELATED RETROTRANSPOSON"/>
    <property type="match status" value="1"/>
</dbReference>
<keyword evidence="3" id="KW-1185">Reference proteome</keyword>
<comment type="caution">
    <text evidence="2">The sequence shown here is derived from an EMBL/GenBank/DDBJ whole genome shotgun (WGS) entry which is preliminary data.</text>
</comment>
<dbReference type="SUPFAM" id="SSF56672">
    <property type="entry name" value="DNA/RNA polymerases"/>
    <property type="match status" value="1"/>
</dbReference>
<evidence type="ECO:0000313" key="3">
    <source>
        <dbReference type="Proteomes" id="UP000326939"/>
    </source>
</evidence>
<evidence type="ECO:0000259" key="1">
    <source>
        <dbReference type="Pfam" id="PF07727"/>
    </source>
</evidence>
<dbReference type="InterPro" id="IPR043502">
    <property type="entry name" value="DNA/RNA_pol_sf"/>
</dbReference>
<name>A0A5N5J5W0_9ROSI</name>
<dbReference type="Proteomes" id="UP000326939">
    <property type="component" value="Chromosome 18"/>
</dbReference>
<accession>A0A5N5J5W0</accession>